<dbReference type="AlphaFoldDB" id="A0A0G0TVG0"/>
<dbReference type="InterPro" id="IPR036977">
    <property type="entry name" value="DNA_primase_Znf_CHC2"/>
</dbReference>
<dbReference type="GO" id="GO:0003677">
    <property type="term" value="F:DNA binding"/>
    <property type="evidence" value="ECO:0007669"/>
    <property type="project" value="InterPro"/>
</dbReference>
<evidence type="ECO:0000256" key="2">
    <source>
        <dbReference type="ARBA" id="ARBA00022771"/>
    </source>
</evidence>
<dbReference type="Proteomes" id="UP000034881">
    <property type="component" value="Unassembled WGS sequence"/>
</dbReference>
<name>A0A0G0TVG0_9BACT</name>
<keyword evidence="1" id="KW-0479">Metal-binding</keyword>
<dbReference type="PANTHER" id="PTHR30313">
    <property type="entry name" value="DNA PRIMASE"/>
    <property type="match status" value="1"/>
</dbReference>
<keyword evidence="2" id="KW-0863">Zinc-finger</keyword>
<dbReference type="Gene3D" id="3.90.580.10">
    <property type="entry name" value="Zinc finger, CHC2-type domain"/>
    <property type="match status" value="1"/>
</dbReference>
<dbReference type="GO" id="GO:0008270">
    <property type="term" value="F:zinc ion binding"/>
    <property type="evidence" value="ECO:0007669"/>
    <property type="project" value="UniProtKB-KW"/>
</dbReference>
<dbReference type="PANTHER" id="PTHR30313:SF2">
    <property type="entry name" value="DNA PRIMASE"/>
    <property type="match status" value="1"/>
</dbReference>
<reference evidence="5 6" key="1">
    <citation type="journal article" date="2015" name="Nature">
        <title>rRNA introns, odd ribosomes, and small enigmatic genomes across a large radiation of phyla.</title>
        <authorList>
            <person name="Brown C.T."/>
            <person name="Hug L.A."/>
            <person name="Thomas B.C."/>
            <person name="Sharon I."/>
            <person name="Castelle C.J."/>
            <person name="Singh A."/>
            <person name="Wilkins M.J."/>
            <person name="Williams K.H."/>
            <person name="Banfield J.F."/>
        </authorList>
    </citation>
    <scope>NUCLEOTIDE SEQUENCE [LARGE SCALE GENOMIC DNA]</scope>
</reference>
<proteinExistence type="predicted"/>
<dbReference type="GO" id="GO:0003899">
    <property type="term" value="F:DNA-directed RNA polymerase activity"/>
    <property type="evidence" value="ECO:0007669"/>
    <property type="project" value="InterPro"/>
</dbReference>
<dbReference type="PATRIC" id="fig|1618431.3.peg.750"/>
<evidence type="ECO:0000259" key="4">
    <source>
        <dbReference type="SMART" id="SM00400"/>
    </source>
</evidence>
<feature type="domain" description="Zinc finger CHC2-type" evidence="4">
    <location>
        <begin position="51"/>
        <end position="104"/>
    </location>
</feature>
<evidence type="ECO:0000256" key="3">
    <source>
        <dbReference type="ARBA" id="ARBA00022833"/>
    </source>
</evidence>
<dbReference type="GO" id="GO:0006269">
    <property type="term" value="P:DNA replication, synthesis of primer"/>
    <property type="evidence" value="ECO:0007669"/>
    <property type="project" value="TreeGrafter"/>
</dbReference>
<organism evidence="5 6">
    <name type="scientific">Candidatus Daviesbacteria bacterium GW2011_GWC2_40_12</name>
    <dbReference type="NCBI Taxonomy" id="1618431"/>
    <lineage>
        <taxon>Bacteria</taxon>
        <taxon>Candidatus Daviesiibacteriota</taxon>
    </lineage>
</organism>
<evidence type="ECO:0000313" key="5">
    <source>
        <dbReference type="EMBL" id="KKR41897.1"/>
    </source>
</evidence>
<evidence type="ECO:0000256" key="1">
    <source>
        <dbReference type="ARBA" id="ARBA00022723"/>
    </source>
</evidence>
<dbReference type="InterPro" id="IPR050219">
    <property type="entry name" value="DnaG_primase"/>
</dbReference>
<accession>A0A0G0TVG0</accession>
<dbReference type="Pfam" id="PF01807">
    <property type="entry name" value="Zn_ribbon_DnaG"/>
    <property type="match status" value="1"/>
</dbReference>
<sequence length="106" mass="12311">MLAPPDREFEWIIAQKKETKFMAKKYNLENLRQVDFTRFINTPIREVSGKKLTLCPFHTEGSPSFFIYPDNSYHCFGCGTHGNAIDFLIKKLGYSFEHACSILEEL</sequence>
<dbReference type="SUPFAM" id="SSF57783">
    <property type="entry name" value="Zinc beta-ribbon"/>
    <property type="match status" value="1"/>
</dbReference>
<evidence type="ECO:0000313" key="6">
    <source>
        <dbReference type="Proteomes" id="UP000034881"/>
    </source>
</evidence>
<dbReference type="SMART" id="SM00400">
    <property type="entry name" value="ZnF_CHCC"/>
    <property type="match status" value="1"/>
</dbReference>
<keyword evidence="3" id="KW-0862">Zinc</keyword>
<comment type="caution">
    <text evidence="5">The sequence shown here is derived from an EMBL/GenBank/DDBJ whole genome shotgun (WGS) entry which is preliminary data.</text>
</comment>
<dbReference type="GO" id="GO:0005737">
    <property type="term" value="C:cytoplasm"/>
    <property type="evidence" value="ECO:0007669"/>
    <property type="project" value="TreeGrafter"/>
</dbReference>
<gene>
    <name evidence="5" type="ORF">UT77_C0005G0012</name>
</gene>
<protein>
    <submittedName>
        <fullName evidence="5">Primase protein</fullName>
    </submittedName>
</protein>
<dbReference type="EMBL" id="LBYB01000005">
    <property type="protein sequence ID" value="KKR41897.1"/>
    <property type="molecule type" value="Genomic_DNA"/>
</dbReference>
<dbReference type="InterPro" id="IPR002694">
    <property type="entry name" value="Znf_CHC2"/>
</dbReference>